<keyword evidence="1" id="KW-0812">Transmembrane</keyword>
<organism evidence="2 3">
    <name type="scientific">Belliella pelovolcani</name>
    <dbReference type="NCBI Taxonomy" id="529505"/>
    <lineage>
        <taxon>Bacteria</taxon>
        <taxon>Pseudomonadati</taxon>
        <taxon>Bacteroidota</taxon>
        <taxon>Cytophagia</taxon>
        <taxon>Cytophagales</taxon>
        <taxon>Cyclobacteriaceae</taxon>
        <taxon>Belliella</taxon>
    </lineage>
</organism>
<evidence type="ECO:0008006" key="4">
    <source>
        <dbReference type="Google" id="ProtNLM"/>
    </source>
</evidence>
<sequence>MNKGKSGSARLVTYVVYSESTVFLVAIFTKSERSSITDKEIRQLIKELEGD</sequence>
<dbReference type="Proteomes" id="UP000186026">
    <property type="component" value="Unassembled WGS sequence"/>
</dbReference>
<accession>A0A1N7P6K7</accession>
<evidence type="ECO:0000313" key="3">
    <source>
        <dbReference type="Proteomes" id="UP000186026"/>
    </source>
</evidence>
<dbReference type="STRING" id="529505.SAMN05421761_11448"/>
<keyword evidence="3" id="KW-1185">Reference proteome</keyword>
<evidence type="ECO:0000256" key="1">
    <source>
        <dbReference type="SAM" id="Phobius"/>
    </source>
</evidence>
<reference evidence="3" key="1">
    <citation type="submission" date="2017-01" db="EMBL/GenBank/DDBJ databases">
        <authorList>
            <person name="Varghese N."/>
            <person name="Submissions S."/>
        </authorList>
    </citation>
    <scope>NUCLEOTIDE SEQUENCE [LARGE SCALE GENOMIC DNA]</scope>
    <source>
        <strain evidence="3">DSM 46698</strain>
    </source>
</reference>
<evidence type="ECO:0000313" key="2">
    <source>
        <dbReference type="EMBL" id="SIT06079.1"/>
    </source>
</evidence>
<dbReference type="EMBL" id="FTOP01000014">
    <property type="protein sequence ID" value="SIT06079.1"/>
    <property type="molecule type" value="Genomic_DNA"/>
</dbReference>
<dbReference type="AlphaFoldDB" id="A0A1N7P6K7"/>
<feature type="transmembrane region" description="Helical" evidence="1">
    <location>
        <begin position="12"/>
        <end position="29"/>
    </location>
</feature>
<gene>
    <name evidence="2" type="ORF">SAMN05421761_11448</name>
</gene>
<name>A0A1N7P6K7_9BACT</name>
<keyword evidence="1" id="KW-0472">Membrane</keyword>
<proteinExistence type="predicted"/>
<protein>
    <recommendedName>
        <fullName evidence="4">RelE toxin of RelE / RelB toxin-antitoxin system</fullName>
    </recommendedName>
</protein>
<keyword evidence="1" id="KW-1133">Transmembrane helix</keyword>